<comment type="caution">
    <text evidence="3">The sequence shown here is derived from an EMBL/GenBank/DDBJ whole genome shotgun (WGS) entry which is preliminary data.</text>
</comment>
<dbReference type="Pfam" id="PF14014">
    <property type="entry name" value="DUF4230"/>
    <property type="match status" value="1"/>
</dbReference>
<feature type="compositionally biased region" description="Basic residues" evidence="1">
    <location>
        <begin position="11"/>
        <end position="21"/>
    </location>
</feature>
<organism evidence="3 4">
    <name type="scientific">Phormidesmis priestleyi</name>
    <dbReference type="NCBI Taxonomy" id="268141"/>
    <lineage>
        <taxon>Bacteria</taxon>
        <taxon>Bacillati</taxon>
        <taxon>Cyanobacteriota</taxon>
        <taxon>Cyanophyceae</taxon>
        <taxon>Leptolyngbyales</taxon>
        <taxon>Leptolyngbyaceae</taxon>
        <taxon>Phormidesmis</taxon>
    </lineage>
</organism>
<evidence type="ECO:0000256" key="1">
    <source>
        <dbReference type="SAM" id="MobiDB-lite"/>
    </source>
</evidence>
<feature type="transmembrane region" description="Helical" evidence="2">
    <location>
        <begin position="33"/>
        <end position="54"/>
    </location>
</feature>
<dbReference type="AlphaFoldDB" id="A0A2W4Y014"/>
<feature type="compositionally biased region" description="Basic and acidic residues" evidence="1">
    <location>
        <begin position="1"/>
        <end position="10"/>
    </location>
</feature>
<gene>
    <name evidence="3" type="ORF">DCF15_00220</name>
</gene>
<reference evidence="4" key="1">
    <citation type="submission" date="2018-04" db="EMBL/GenBank/DDBJ databases">
        <authorList>
            <person name="Cornet L."/>
        </authorList>
    </citation>
    <scope>NUCLEOTIDE SEQUENCE [LARGE SCALE GENOMIC DNA]</scope>
</reference>
<keyword evidence="2" id="KW-0472">Membrane</keyword>
<keyword evidence="2" id="KW-0812">Transmembrane</keyword>
<feature type="compositionally biased region" description="Pro residues" evidence="1">
    <location>
        <begin position="265"/>
        <end position="284"/>
    </location>
</feature>
<name>A0A2W4Y014_9CYAN</name>
<dbReference type="EMBL" id="QBMP01000001">
    <property type="protein sequence ID" value="PZO61362.1"/>
    <property type="molecule type" value="Genomic_DNA"/>
</dbReference>
<feature type="region of interest" description="Disordered" evidence="1">
    <location>
        <begin position="241"/>
        <end position="284"/>
    </location>
</feature>
<protein>
    <submittedName>
        <fullName evidence="3">DUF4230 domain-containing protein</fullName>
    </submittedName>
</protein>
<evidence type="ECO:0000256" key="2">
    <source>
        <dbReference type="SAM" id="Phobius"/>
    </source>
</evidence>
<feature type="region of interest" description="Disordered" evidence="1">
    <location>
        <begin position="1"/>
        <end position="21"/>
    </location>
</feature>
<evidence type="ECO:0000313" key="4">
    <source>
        <dbReference type="Proteomes" id="UP000249794"/>
    </source>
</evidence>
<evidence type="ECO:0000313" key="3">
    <source>
        <dbReference type="EMBL" id="PZO61362.1"/>
    </source>
</evidence>
<dbReference type="InterPro" id="IPR025324">
    <property type="entry name" value="DUF4230"/>
</dbReference>
<reference evidence="3 4" key="2">
    <citation type="submission" date="2018-06" db="EMBL/GenBank/DDBJ databases">
        <title>Metagenomic assembly of (sub)arctic Cyanobacteria and their associated microbiome from non-axenic cultures.</title>
        <authorList>
            <person name="Baurain D."/>
        </authorList>
    </citation>
    <scope>NUCLEOTIDE SEQUENCE [LARGE SCALE GENOMIC DNA]</scope>
    <source>
        <strain evidence="3">ULC027bin1</strain>
    </source>
</reference>
<sequence>MKSRMPDPYRHKPAPLKRDRASKRSPIFRSLQLIAISITGGAVIVASLAGLAFLRSGSRFIDGVKLALTPQPPVEKVDVRTVVVKQIRSASELTTAVFTMEAVVPAQSDRKIGDYTIGKTNLLYIAYGEVRAGVNLEDISADDVIPSEDGMSVELTLPAAKLLDTKIDVTRSSVYDYSRGFLNLGPDRAPELQSAAQQEALIEIEKAACDQNILKQANDRAELVVTQLLQSTGFETVTVKNAADPTAECKTSNSPANSPDDSPEPLNPKPELTPKPEPTPKPGS</sequence>
<accession>A0A2W4Y014</accession>
<dbReference type="Proteomes" id="UP000249794">
    <property type="component" value="Unassembled WGS sequence"/>
</dbReference>
<keyword evidence="2" id="KW-1133">Transmembrane helix</keyword>
<proteinExistence type="predicted"/>